<keyword evidence="6 8" id="KW-1133">Transmembrane helix</keyword>
<dbReference type="PANTHER" id="PTHR21461">
    <property type="entry name" value="GLYCOSYLTRANSFERASE FAMILY 92 PROTEIN"/>
    <property type="match status" value="1"/>
</dbReference>
<comment type="similarity">
    <text evidence="2 8">Belongs to the glycosyltransferase 92 family.</text>
</comment>
<dbReference type="EC" id="2.4.1.-" evidence="8"/>
<keyword evidence="5 8" id="KW-0812">Transmembrane</keyword>
<dbReference type="GeneID" id="115882603"/>
<dbReference type="PANTHER" id="PTHR21461:SF69">
    <property type="entry name" value="GLYCOSYLTRANSFERASE FAMILY 92 PROTEIN"/>
    <property type="match status" value="1"/>
</dbReference>
<dbReference type="AlphaFoldDB" id="A0A6J2Y021"/>
<sequence length="465" mass="55239">MILKPYWTLFFVLTIFIFVYYNVFMVLDVSNRDATSSSGLSVTNIVAYSLKKRVELDSEEYFCDKIEKSVDESDGYSGKSWRRIRDSEVYVYSVNMDRRLEPYIYLRIIAMIKGSWNGTIYCQFLSTHGHIKVIKSTVTPIWFTEWDKEDKNVYYNPTFISCRVPHIFSSENAPKIFLSTKPCEISSQAFHVYLTNDTEIRNFTVCVKPMNFQADISNYLVQWIEMNKLLGAEYFHIFLGNINENTRKILKWYKSTSPNMFKLENFELIDSFQYLPTDLIRKTWQRRRYEIISYNECFYKNLNSKYIIPLDIDEIILPKTADTWRNLVHNLHNYASLSIRNVYFFTEDTYTSNKSVFFNYIYRTGKMNQIGENTKSFIPTKNALTVFNHYSLHLLRPGIRKNYFFPFEDAQLNHYKESCDAVIFPECSTYLSSPKVVDKTIVKFRNKFNENYKNVLKKISYNKIL</sequence>
<evidence type="ECO:0000313" key="10">
    <source>
        <dbReference type="RefSeq" id="XP_030756656.1"/>
    </source>
</evidence>
<dbReference type="KEGG" id="soy:115882603"/>
<feature type="transmembrane region" description="Helical" evidence="8">
    <location>
        <begin position="6"/>
        <end position="27"/>
    </location>
</feature>
<evidence type="ECO:0000256" key="2">
    <source>
        <dbReference type="ARBA" id="ARBA00007647"/>
    </source>
</evidence>
<evidence type="ECO:0000313" key="9">
    <source>
        <dbReference type="Proteomes" id="UP000504635"/>
    </source>
</evidence>
<accession>A0A6J2Y021</accession>
<evidence type="ECO:0000256" key="3">
    <source>
        <dbReference type="ARBA" id="ARBA00022676"/>
    </source>
</evidence>
<name>A0A6J2Y021_SITOR</name>
<dbReference type="GO" id="GO:0005737">
    <property type="term" value="C:cytoplasm"/>
    <property type="evidence" value="ECO:0007669"/>
    <property type="project" value="TreeGrafter"/>
</dbReference>
<keyword evidence="7 8" id="KW-0472">Membrane</keyword>
<evidence type="ECO:0000256" key="8">
    <source>
        <dbReference type="RuleBase" id="RU366017"/>
    </source>
</evidence>
<dbReference type="OrthoDB" id="7917939at2759"/>
<dbReference type="RefSeq" id="XP_030756656.1">
    <property type="nucleotide sequence ID" value="XM_030900796.1"/>
</dbReference>
<evidence type="ECO:0000256" key="4">
    <source>
        <dbReference type="ARBA" id="ARBA00022679"/>
    </source>
</evidence>
<evidence type="ECO:0000256" key="5">
    <source>
        <dbReference type="ARBA" id="ARBA00022692"/>
    </source>
</evidence>
<dbReference type="InterPro" id="IPR008166">
    <property type="entry name" value="Glyco_transf_92"/>
</dbReference>
<evidence type="ECO:0000256" key="1">
    <source>
        <dbReference type="ARBA" id="ARBA00004167"/>
    </source>
</evidence>
<comment type="subcellular location">
    <subcellularLocation>
        <location evidence="1">Membrane</location>
        <topology evidence="1">Single-pass membrane protein</topology>
    </subcellularLocation>
</comment>
<reference evidence="10" key="1">
    <citation type="submission" date="2025-08" db="UniProtKB">
        <authorList>
            <consortium name="RefSeq"/>
        </authorList>
    </citation>
    <scope>IDENTIFICATION</scope>
    <source>
        <tissue evidence="10">Gonads</tissue>
    </source>
</reference>
<keyword evidence="3 8" id="KW-0328">Glycosyltransferase</keyword>
<organism evidence="9 10">
    <name type="scientific">Sitophilus oryzae</name>
    <name type="common">Rice weevil</name>
    <name type="synonym">Curculio oryzae</name>
    <dbReference type="NCBI Taxonomy" id="7048"/>
    <lineage>
        <taxon>Eukaryota</taxon>
        <taxon>Metazoa</taxon>
        <taxon>Ecdysozoa</taxon>
        <taxon>Arthropoda</taxon>
        <taxon>Hexapoda</taxon>
        <taxon>Insecta</taxon>
        <taxon>Pterygota</taxon>
        <taxon>Neoptera</taxon>
        <taxon>Endopterygota</taxon>
        <taxon>Coleoptera</taxon>
        <taxon>Polyphaga</taxon>
        <taxon>Cucujiformia</taxon>
        <taxon>Curculionidae</taxon>
        <taxon>Dryophthorinae</taxon>
        <taxon>Sitophilus</taxon>
    </lineage>
</organism>
<gene>
    <name evidence="10" type="primary">LOC115882603</name>
</gene>
<protein>
    <recommendedName>
        <fullName evidence="8">Glycosyltransferase family 92 protein</fullName>
        <ecNumber evidence="8">2.4.1.-</ecNumber>
    </recommendedName>
</protein>
<keyword evidence="4 8" id="KW-0808">Transferase</keyword>
<keyword evidence="9" id="KW-1185">Reference proteome</keyword>
<dbReference type="InParanoid" id="A0A6J2Y021"/>
<dbReference type="Pfam" id="PF01697">
    <property type="entry name" value="Glyco_transf_92"/>
    <property type="match status" value="1"/>
</dbReference>
<dbReference type="GO" id="GO:0016757">
    <property type="term" value="F:glycosyltransferase activity"/>
    <property type="evidence" value="ECO:0007669"/>
    <property type="project" value="UniProtKB-UniRule"/>
</dbReference>
<proteinExistence type="inferred from homology"/>
<evidence type="ECO:0000256" key="6">
    <source>
        <dbReference type="ARBA" id="ARBA00022989"/>
    </source>
</evidence>
<dbReference type="GO" id="GO:0016020">
    <property type="term" value="C:membrane"/>
    <property type="evidence" value="ECO:0007669"/>
    <property type="project" value="UniProtKB-SubCell"/>
</dbReference>
<evidence type="ECO:0000256" key="7">
    <source>
        <dbReference type="ARBA" id="ARBA00023136"/>
    </source>
</evidence>
<dbReference type="Proteomes" id="UP000504635">
    <property type="component" value="Unplaced"/>
</dbReference>